<evidence type="ECO:0000313" key="1">
    <source>
        <dbReference type="EMBL" id="ODN42679.1"/>
    </source>
</evidence>
<dbReference type="Proteomes" id="UP000094329">
    <property type="component" value="Unassembled WGS sequence"/>
</dbReference>
<dbReference type="RefSeq" id="WP_069312476.1">
    <property type="nucleotide sequence ID" value="NZ_MDTU01000001.1"/>
</dbReference>
<accession>A0ABX3A1C7</accession>
<comment type="caution">
    <text evidence="1">The sequence shown here is derived from an EMBL/GenBank/DDBJ whole genome shotgun (WGS) entry which is preliminary data.</text>
</comment>
<evidence type="ECO:0000313" key="2">
    <source>
        <dbReference type="Proteomes" id="UP000094329"/>
    </source>
</evidence>
<name>A0ABX3A1C7_9GAMM</name>
<organism evidence="1 2">
    <name type="scientific">Piscirickettsia litoralis</name>
    <dbReference type="NCBI Taxonomy" id="1891921"/>
    <lineage>
        <taxon>Bacteria</taxon>
        <taxon>Pseudomonadati</taxon>
        <taxon>Pseudomonadota</taxon>
        <taxon>Gammaproteobacteria</taxon>
        <taxon>Thiotrichales</taxon>
        <taxon>Piscirickettsiaceae</taxon>
        <taxon>Piscirickettsia</taxon>
    </lineage>
</organism>
<protein>
    <submittedName>
        <fullName evidence="1">Uncharacterized protein</fullName>
    </submittedName>
</protein>
<proteinExistence type="predicted"/>
<gene>
    <name evidence="1" type="ORF">BGC07_06790</name>
</gene>
<dbReference type="EMBL" id="MDTU01000001">
    <property type="protein sequence ID" value="ODN42679.1"/>
    <property type="molecule type" value="Genomic_DNA"/>
</dbReference>
<reference evidence="1 2" key="1">
    <citation type="submission" date="2016-08" db="EMBL/GenBank/DDBJ databases">
        <title>Draft genome sequence of Candidatus Piscirickettsia litoralis, from seawater.</title>
        <authorList>
            <person name="Wan X."/>
            <person name="Lee A.J."/>
            <person name="Hou S."/>
            <person name="Donachie S.P."/>
        </authorList>
    </citation>
    <scope>NUCLEOTIDE SEQUENCE [LARGE SCALE GENOMIC DNA]</scope>
    <source>
        <strain evidence="1 2">Y2</strain>
    </source>
</reference>
<keyword evidence="2" id="KW-1185">Reference proteome</keyword>
<sequence length="209" mass="23102">MISAFKKIITWKKTMKFTPENLALITSMLKSEMQKEPGYSEESVNVAISQNEKEDLQINVKESKPHSRSLGRMAIFSLMGIGAVDFTDPRRAECARSIHKEWATGDTEEDRGLEILTVSAQYAEKLLQRCEDKYLRADSVIHDQLEKNTPLIPAVAHEVVGFVHGEGPCARLGNKGPSNTATLVLSTVETPEPRSEPGQEDESGCCAVL</sequence>